<dbReference type="Proteomes" id="UP001431186">
    <property type="component" value="Chromosome"/>
</dbReference>
<dbReference type="AlphaFoldDB" id="A0AAU9CER2"/>
<accession>A0AAU9CER2</accession>
<protein>
    <submittedName>
        <fullName evidence="1">Uncharacterized protein</fullName>
    </submittedName>
</protein>
<gene>
    <name evidence="1" type="ORF">ATTO_12470</name>
</gene>
<organism evidence="1 2">
    <name type="scientific">Leptogranulimonas caecicola</name>
    <dbReference type="NCBI Taxonomy" id="2894156"/>
    <lineage>
        <taxon>Bacteria</taxon>
        <taxon>Bacillati</taxon>
        <taxon>Actinomycetota</taxon>
        <taxon>Coriobacteriia</taxon>
        <taxon>Coriobacteriales</taxon>
        <taxon>Kribbibacteriaceae</taxon>
        <taxon>Leptogranulimonas</taxon>
    </lineage>
</organism>
<reference evidence="1" key="1">
    <citation type="submission" date="2021-11" db="EMBL/GenBank/DDBJ databases">
        <title>Complete genome sequence of Atopobiaceae bacterium TOC12.</title>
        <authorList>
            <person name="Morinaga K."/>
            <person name="Kusada H."/>
            <person name="Tamaki H."/>
        </authorList>
    </citation>
    <scope>NUCLEOTIDE SEQUENCE</scope>
    <source>
        <strain evidence="1">TOC12</strain>
    </source>
</reference>
<evidence type="ECO:0000313" key="1">
    <source>
        <dbReference type="EMBL" id="BDC91375.1"/>
    </source>
</evidence>
<dbReference type="RefSeq" id="WP_265591388.1">
    <property type="nucleotide sequence ID" value="NZ_AP025285.1"/>
</dbReference>
<evidence type="ECO:0000313" key="2">
    <source>
        <dbReference type="Proteomes" id="UP001431186"/>
    </source>
</evidence>
<sequence length="89" mass="10198">MWQGTNAELCRTLKDQLVDARQEAAEAWRDRDAWYDKADELSCALAEKSQQLSQAKDNICLTLWACEKFDDLTRDELAIMVEACLGKWG</sequence>
<dbReference type="KEGG" id="lcal:ATTO_12470"/>
<name>A0AAU9CER2_9ACTN</name>
<dbReference type="EMBL" id="AP025285">
    <property type="protein sequence ID" value="BDC91375.1"/>
    <property type="molecule type" value="Genomic_DNA"/>
</dbReference>
<proteinExistence type="predicted"/>
<keyword evidence="2" id="KW-1185">Reference proteome</keyword>